<dbReference type="AlphaFoldDB" id="A0A183EXB9"/>
<dbReference type="InterPro" id="IPR013083">
    <property type="entry name" value="Znf_RING/FYVE/PHD"/>
</dbReference>
<dbReference type="InterPro" id="IPR017907">
    <property type="entry name" value="Znf_RING_CS"/>
</dbReference>
<evidence type="ECO:0000256" key="9">
    <source>
        <dbReference type="ARBA" id="ARBA00022833"/>
    </source>
</evidence>
<dbReference type="SUPFAM" id="SSF57850">
    <property type="entry name" value="RING/U-box"/>
    <property type="match status" value="1"/>
</dbReference>
<dbReference type="PANTHER" id="PTHR12313">
    <property type="entry name" value="E3 UBIQUITIN-PROTEIN LIGASE RNF5-RELATED"/>
    <property type="match status" value="1"/>
</dbReference>
<dbReference type="PROSITE" id="PS00518">
    <property type="entry name" value="ZF_RING_1"/>
    <property type="match status" value="1"/>
</dbReference>
<keyword evidence="10" id="KW-0472">Membrane</keyword>
<keyword evidence="8" id="KW-0833">Ubl conjugation pathway</keyword>
<comment type="pathway">
    <text evidence="3">Protein modification; protein ubiquitination.</text>
</comment>
<dbReference type="GO" id="GO:0061630">
    <property type="term" value="F:ubiquitin protein ligase activity"/>
    <property type="evidence" value="ECO:0007669"/>
    <property type="project" value="UniProtKB-EC"/>
</dbReference>
<dbReference type="PROSITE" id="PS50089">
    <property type="entry name" value="ZF_RING_2"/>
    <property type="match status" value="1"/>
</dbReference>
<evidence type="ECO:0000256" key="5">
    <source>
        <dbReference type="ARBA" id="ARBA00022679"/>
    </source>
</evidence>
<dbReference type="EC" id="2.3.2.27" evidence="4"/>
<keyword evidence="5" id="KW-0808">Transferase</keyword>
<evidence type="ECO:0000256" key="7">
    <source>
        <dbReference type="ARBA" id="ARBA00022771"/>
    </source>
</evidence>
<organism evidence="14">
    <name type="scientific">Gongylonema pulchrum</name>
    <dbReference type="NCBI Taxonomy" id="637853"/>
    <lineage>
        <taxon>Eukaryota</taxon>
        <taxon>Metazoa</taxon>
        <taxon>Ecdysozoa</taxon>
        <taxon>Nematoda</taxon>
        <taxon>Chromadorea</taxon>
        <taxon>Rhabditida</taxon>
        <taxon>Spirurina</taxon>
        <taxon>Spiruromorpha</taxon>
        <taxon>Spiruroidea</taxon>
        <taxon>Gongylonematidae</taxon>
        <taxon>Gongylonema</taxon>
    </lineage>
</organism>
<dbReference type="GO" id="GO:0005783">
    <property type="term" value="C:endoplasmic reticulum"/>
    <property type="evidence" value="ECO:0007669"/>
    <property type="project" value="InterPro"/>
</dbReference>
<evidence type="ECO:0000256" key="1">
    <source>
        <dbReference type="ARBA" id="ARBA00000900"/>
    </source>
</evidence>
<dbReference type="Pfam" id="PF00097">
    <property type="entry name" value="zf-C3HC4"/>
    <property type="match status" value="1"/>
</dbReference>
<evidence type="ECO:0000256" key="6">
    <source>
        <dbReference type="ARBA" id="ARBA00022723"/>
    </source>
</evidence>
<keyword evidence="9" id="KW-0862">Zinc</keyword>
<evidence type="ECO:0000256" key="11">
    <source>
        <dbReference type="PROSITE-ProRule" id="PRU00175"/>
    </source>
</evidence>
<dbReference type="InterPro" id="IPR018957">
    <property type="entry name" value="Znf_C3HC4_RING-type"/>
</dbReference>
<comment type="subcellular location">
    <subcellularLocation>
        <location evidence="2">Endomembrane system</location>
    </subcellularLocation>
</comment>
<accession>A0A183EXB9</accession>
<dbReference type="GO" id="GO:0006511">
    <property type="term" value="P:ubiquitin-dependent protein catabolic process"/>
    <property type="evidence" value="ECO:0007669"/>
    <property type="project" value="InterPro"/>
</dbReference>
<dbReference type="InterPro" id="IPR045103">
    <property type="entry name" value="RNF5/RNF185-like"/>
</dbReference>
<evidence type="ECO:0000256" key="3">
    <source>
        <dbReference type="ARBA" id="ARBA00004906"/>
    </source>
</evidence>
<evidence type="ECO:0000256" key="4">
    <source>
        <dbReference type="ARBA" id="ARBA00012483"/>
    </source>
</evidence>
<feature type="region of interest" description="Disordered" evidence="12">
    <location>
        <begin position="45"/>
        <end position="66"/>
    </location>
</feature>
<evidence type="ECO:0000256" key="10">
    <source>
        <dbReference type="ARBA" id="ARBA00023136"/>
    </source>
</evidence>
<evidence type="ECO:0000256" key="12">
    <source>
        <dbReference type="SAM" id="MobiDB-lite"/>
    </source>
</evidence>
<dbReference type="Gene3D" id="3.30.40.10">
    <property type="entry name" value="Zinc/RING finger domain, C3HC4 (zinc finger)"/>
    <property type="match status" value="1"/>
</dbReference>
<dbReference type="InterPro" id="IPR001841">
    <property type="entry name" value="Znf_RING"/>
</dbReference>
<dbReference type="GO" id="GO:0016567">
    <property type="term" value="P:protein ubiquitination"/>
    <property type="evidence" value="ECO:0007669"/>
    <property type="project" value="UniProtKB-UniPathway"/>
</dbReference>
<evidence type="ECO:0000313" key="14">
    <source>
        <dbReference type="WBParaSite" id="GPUH_0002564001-mRNA-1"/>
    </source>
</evidence>
<evidence type="ECO:0000259" key="13">
    <source>
        <dbReference type="PROSITE" id="PS50089"/>
    </source>
</evidence>
<comment type="catalytic activity">
    <reaction evidence="1">
        <text>S-ubiquitinyl-[E2 ubiquitin-conjugating enzyme]-L-cysteine + [acceptor protein]-L-lysine = [E2 ubiquitin-conjugating enzyme]-L-cysteine + N(6)-ubiquitinyl-[acceptor protein]-L-lysine.</text>
        <dbReference type="EC" id="2.3.2.27"/>
    </reaction>
</comment>
<dbReference type="GO" id="GO:0008270">
    <property type="term" value="F:zinc ion binding"/>
    <property type="evidence" value="ECO:0007669"/>
    <property type="project" value="UniProtKB-KW"/>
</dbReference>
<reference evidence="14" key="1">
    <citation type="submission" date="2016-06" db="UniProtKB">
        <authorList>
            <consortium name="WormBaseParasite"/>
        </authorList>
    </citation>
    <scope>IDENTIFICATION</scope>
</reference>
<evidence type="ECO:0000256" key="2">
    <source>
        <dbReference type="ARBA" id="ARBA00004308"/>
    </source>
</evidence>
<feature type="domain" description="RING-type" evidence="13">
    <location>
        <begin position="1"/>
        <end position="30"/>
    </location>
</feature>
<sequence length="66" mass="7486">LQCGHFFCWECIDLWLSGCATQKKICPMCRTEVRYNDIIPIYGTGKEDDNGKRRPAAPAHVREVGS</sequence>
<proteinExistence type="predicted"/>
<protein>
    <recommendedName>
        <fullName evidence="4">RING-type E3 ubiquitin transferase</fullName>
        <ecNumber evidence="4">2.3.2.27</ecNumber>
    </recommendedName>
</protein>
<name>A0A183EXB9_9BILA</name>
<evidence type="ECO:0000256" key="8">
    <source>
        <dbReference type="ARBA" id="ARBA00022786"/>
    </source>
</evidence>
<keyword evidence="6" id="KW-0479">Metal-binding</keyword>
<dbReference type="UniPathway" id="UPA00143"/>
<dbReference type="WBParaSite" id="GPUH_0002564001-mRNA-1">
    <property type="protein sequence ID" value="GPUH_0002564001-mRNA-1"/>
    <property type="gene ID" value="GPUH_0002564001"/>
</dbReference>
<keyword evidence="7 11" id="KW-0863">Zinc-finger</keyword>